<dbReference type="SUPFAM" id="SSF51621">
    <property type="entry name" value="Phosphoenolpyruvate/pyruvate domain"/>
    <property type="match status" value="1"/>
</dbReference>
<evidence type="ECO:0000256" key="2">
    <source>
        <dbReference type="ARBA" id="ARBA00001946"/>
    </source>
</evidence>
<dbReference type="RefSeq" id="WP_107006849.1">
    <property type="nucleotide sequence ID" value="NZ_JAVIDQ010000003.1"/>
</dbReference>
<dbReference type="Pfam" id="PF00391">
    <property type="entry name" value="PEP-utilizers"/>
    <property type="match status" value="1"/>
</dbReference>
<dbReference type="SUPFAM" id="SSF47831">
    <property type="entry name" value="Enzyme I of the PEP:sugar phosphotransferase system HPr-binding (sub)domain"/>
    <property type="match status" value="1"/>
</dbReference>
<dbReference type="InterPro" id="IPR036618">
    <property type="entry name" value="PtsI_HPr-bd_sf"/>
</dbReference>
<evidence type="ECO:0000256" key="7">
    <source>
        <dbReference type="ARBA" id="ARBA00022490"/>
    </source>
</evidence>
<keyword evidence="12" id="KW-0418">Kinase</keyword>
<dbReference type="Pfam" id="PF05524">
    <property type="entry name" value="PEP-utilisers_N"/>
    <property type="match status" value="1"/>
</dbReference>
<protein>
    <recommendedName>
        <fullName evidence="5">phosphoenolpyruvate--protein phosphotransferase</fullName>
        <ecNumber evidence="5">2.7.3.9</ecNumber>
    </recommendedName>
</protein>
<reference evidence="15" key="1">
    <citation type="journal article" date="2014" name="Int. J. Syst. Evol. Microbiol.">
        <title>Complete genome of a new Firmicutes species belonging to the dominant human colonic microbiota ('Ruminococcus bicirculans') reveals two chromosomes and a selective capacity to utilize plant glucans.</title>
        <authorList>
            <consortium name="NISC Comparative Sequencing Program"/>
            <person name="Wegmann U."/>
            <person name="Louis P."/>
            <person name="Goesmann A."/>
            <person name="Henrissat B."/>
            <person name="Duncan S.H."/>
            <person name="Flint H.J."/>
        </authorList>
    </citation>
    <scope>NUCLEOTIDE SEQUENCE</scope>
    <source>
        <strain evidence="15">KCTC 62575</strain>
    </source>
</reference>
<evidence type="ECO:0000256" key="6">
    <source>
        <dbReference type="ARBA" id="ARBA00022448"/>
    </source>
</evidence>
<accession>A0A371YV27</accession>
<dbReference type="Proteomes" id="UP000240957">
    <property type="component" value="Unassembled WGS sequence"/>
</dbReference>
<dbReference type="Proteomes" id="UP001595455">
    <property type="component" value="Unassembled WGS sequence"/>
</dbReference>
<evidence type="ECO:0000313" key="15">
    <source>
        <dbReference type="EMBL" id="MFC2994030.1"/>
    </source>
</evidence>
<evidence type="ECO:0000256" key="10">
    <source>
        <dbReference type="ARBA" id="ARBA00022683"/>
    </source>
</evidence>
<dbReference type="Pfam" id="PF01590">
    <property type="entry name" value="GAF"/>
    <property type="match status" value="1"/>
</dbReference>
<dbReference type="SUPFAM" id="SSF55781">
    <property type="entry name" value="GAF domain-like"/>
    <property type="match status" value="1"/>
</dbReference>
<evidence type="ECO:0000256" key="12">
    <source>
        <dbReference type="ARBA" id="ARBA00022777"/>
    </source>
</evidence>
<dbReference type="PANTHER" id="PTHR46244:SF1">
    <property type="entry name" value="PHOSPHOENOLPYRUVATE-DEPENDENT PHOSPHOTRANSFERASE SYSTEM"/>
    <property type="match status" value="1"/>
</dbReference>
<comment type="caution">
    <text evidence="16">The sequence shown here is derived from an EMBL/GenBank/DDBJ whole genome shotgun (WGS) entry which is preliminary data.</text>
</comment>
<dbReference type="Gene3D" id="1.10.274.10">
    <property type="entry name" value="PtsI, HPr-binding domain"/>
    <property type="match status" value="1"/>
</dbReference>
<dbReference type="Pfam" id="PF02896">
    <property type="entry name" value="PEP-utilizers_C"/>
    <property type="match status" value="1"/>
</dbReference>
<dbReference type="Gene3D" id="3.50.30.10">
    <property type="entry name" value="Phosphohistidine domain"/>
    <property type="match status" value="1"/>
</dbReference>
<dbReference type="EMBL" id="PYIX02000002">
    <property type="protein sequence ID" value="RFC85254.1"/>
    <property type="molecule type" value="Genomic_DNA"/>
</dbReference>
<dbReference type="GO" id="GO:0016301">
    <property type="term" value="F:kinase activity"/>
    <property type="evidence" value="ECO:0007669"/>
    <property type="project" value="UniProtKB-KW"/>
</dbReference>
<evidence type="ECO:0000313" key="16">
    <source>
        <dbReference type="EMBL" id="RFC85254.1"/>
    </source>
</evidence>
<comment type="cofactor">
    <cofactor evidence="2">
        <name>Mg(2+)</name>
        <dbReference type="ChEBI" id="CHEBI:18420"/>
    </cofactor>
</comment>
<dbReference type="SMART" id="SM00065">
    <property type="entry name" value="GAF"/>
    <property type="match status" value="1"/>
</dbReference>
<comment type="similarity">
    <text evidence="4">Belongs to the PEP-utilizing enzyme family.</text>
</comment>
<reference evidence="15" key="4">
    <citation type="submission" date="2024-09" db="EMBL/GenBank/DDBJ databases">
        <authorList>
            <person name="Sun Q."/>
            <person name="Mori K."/>
        </authorList>
    </citation>
    <scope>NUCLEOTIDE SEQUENCE</scope>
    <source>
        <strain evidence="15">KCTC 62575</strain>
    </source>
</reference>
<organism evidence="16 17">
    <name type="scientific">Acinetobacter sichuanensis</name>
    <dbReference type="NCBI Taxonomy" id="2136183"/>
    <lineage>
        <taxon>Bacteria</taxon>
        <taxon>Pseudomonadati</taxon>
        <taxon>Pseudomonadota</taxon>
        <taxon>Gammaproteobacteria</taxon>
        <taxon>Moraxellales</taxon>
        <taxon>Moraxellaceae</taxon>
        <taxon>Acinetobacter</taxon>
    </lineage>
</organism>
<evidence type="ECO:0000313" key="17">
    <source>
        <dbReference type="Proteomes" id="UP000240957"/>
    </source>
</evidence>
<dbReference type="InterPro" id="IPR008731">
    <property type="entry name" value="PTS_EIN"/>
</dbReference>
<dbReference type="InterPro" id="IPR023151">
    <property type="entry name" value="PEP_util_CS"/>
</dbReference>
<name>A0A371YV27_9GAMM</name>
<dbReference type="NCBIfam" id="TIGR01417">
    <property type="entry name" value="PTS_I_fam"/>
    <property type="match status" value="1"/>
</dbReference>
<dbReference type="OrthoDB" id="9765468at2"/>
<dbReference type="InterPro" id="IPR003018">
    <property type="entry name" value="GAF"/>
</dbReference>
<reference evidence="16 17" key="2">
    <citation type="submission" date="2018-08" db="EMBL/GenBank/DDBJ databases">
        <title>The draft genome of Acinetobacter sichuanensis strain WCHAc060041.</title>
        <authorList>
            <person name="Qin J."/>
            <person name="Feng Y."/>
            <person name="Zong Z."/>
        </authorList>
    </citation>
    <scope>NUCLEOTIDE SEQUENCE [LARGE SCALE GENOMIC DNA]</scope>
    <source>
        <strain evidence="16 17">WCHAc060041</strain>
    </source>
</reference>
<dbReference type="InterPro" id="IPR015813">
    <property type="entry name" value="Pyrv/PenolPyrv_kinase-like_dom"/>
</dbReference>
<reference evidence="18" key="3">
    <citation type="journal article" date="2019" name="Int. J. Syst. Evol. Microbiol.">
        <title>The Global Catalogue of Microorganisms (GCM) 10K type strain sequencing project: providing services to taxonomists for standard genome sequencing and annotation.</title>
        <authorList>
            <consortium name="The Broad Institute Genomics Platform"/>
            <consortium name="The Broad Institute Genome Sequencing Center for Infectious Disease"/>
            <person name="Wu L."/>
            <person name="Ma J."/>
        </authorList>
    </citation>
    <scope>NUCLEOTIDE SEQUENCE [LARGE SCALE GENOMIC DNA]</scope>
    <source>
        <strain evidence="18">KCTC 62575</strain>
    </source>
</reference>
<dbReference type="GO" id="GO:0009401">
    <property type="term" value="P:phosphoenolpyruvate-dependent sugar phosphotransferase system"/>
    <property type="evidence" value="ECO:0007669"/>
    <property type="project" value="UniProtKB-KW"/>
</dbReference>
<dbReference type="InterPro" id="IPR029016">
    <property type="entry name" value="GAF-like_dom_sf"/>
</dbReference>
<evidence type="ECO:0000313" key="18">
    <source>
        <dbReference type="Proteomes" id="UP001595455"/>
    </source>
</evidence>
<comment type="subcellular location">
    <subcellularLocation>
        <location evidence="3">Cytoplasm</location>
    </subcellularLocation>
</comment>
<dbReference type="AlphaFoldDB" id="A0A371YV27"/>
<proteinExistence type="inferred from homology"/>
<dbReference type="PROSITE" id="PS00742">
    <property type="entry name" value="PEP_ENZYMES_2"/>
    <property type="match status" value="1"/>
</dbReference>
<dbReference type="GO" id="GO:0005737">
    <property type="term" value="C:cytoplasm"/>
    <property type="evidence" value="ECO:0007669"/>
    <property type="project" value="UniProtKB-SubCell"/>
</dbReference>
<dbReference type="GO" id="GO:0008965">
    <property type="term" value="F:phosphoenolpyruvate-protein phosphotransferase activity"/>
    <property type="evidence" value="ECO:0007669"/>
    <property type="project" value="UniProtKB-EC"/>
</dbReference>
<evidence type="ECO:0000259" key="14">
    <source>
        <dbReference type="SMART" id="SM00065"/>
    </source>
</evidence>
<evidence type="ECO:0000256" key="4">
    <source>
        <dbReference type="ARBA" id="ARBA00007837"/>
    </source>
</evidence>
<dbReference type="PANTHER" id="PTHR46244">
    <property type="entry name" value="PHOSPHOENOLPYRUVATE-PROTEIN PHOSPHOTRANSFERASE"/>
    <property type="match status" value="1"/>
</dbReference>
<dbReference type="EMBL" id="JBHRSF010000005">
    <property type="protein sequence ID" value="MFC2994030.1"/>
    <property type="molecule type" value="Genomic_DNA"/>
</dbReference>
<dbReference type="InterPro" id="IPR050499">
    <property type="entry name" value="PEP-utilizing_PTS_enzyme"/>
</dbReference>
<dbReference type="InterPro" id="IPR008279">
    <property type="entry name" value="PEP-util_enz_mobile_dom"/>
</dbReference>
<dbReference type="NCBIfam" id="NF008283">
    <property type="entry name" value="PRK11061.1"/>
    <property type="match status" value="1"/>
</dbReference>
<dbReference type="Gene3D" id="3.30.450.40">
    <property type="match status" value="1"/>
</dbReference>
<evidence type="ECO:0000256" key="5">
    <source>
        <dbReference type="ARBA" id="ARBA00012232"/>
    </source>
</evidence>
<keyword evidence="18" id="KW-1185">Reference proteome</keyword>
<comment type="catalytic activity">
    <reaction evidence="1">
        <text>L-histidyl-[protein] + phosphoenolpyruvate = N(pros)-phospho-L-histidyl-[protein] + pyruvate</text>
        <dbReference type="Rhea" id="RHEA:23880"/>
        <dbReference type="Rhea" id="RHEA-COMP:9745"/>
        <dbReference type="Rhea" id="RHEA-COMP:9746"/>
        <dbReference type="ChEBI" id="CHEBI:15361"/>
        <dbReference type="ChEBI" id="CHEBI:29979"/>
        <dbReference type="ChEBI" id="CHEBI:58702"/>
        <dbReference type="ChEBI" id="CHEBI:64837"/>
        <dbReference type="EC" id="2.7.3.9"/>
    </reaction>
</comment>
<keyword evidence="13" id="KW-0460">Magnesium</keyword>
<evidence type="ECO:0000256" key="1">
    <source>
        <dbReference type="ARBA" id="ARBA00000683"/>
    </source>
</evidence>
<keyword evidence="8" id="KW-0762">Sugar transport</keyword>
<evidence type="ECO:0000256" key="3">
    <source>
        <dbReference type="ARBA" id="ARBA00004496"/>
    </source>
</evidence>
<evidence type="ECO:0000256" key="8">
    <source>
        <dbReference type="ARBA" id="ARBA00022597"/>
    </source>
</evidence>
<keyword evidence="16" id="KW-0670">Pyruvate</keyword>
<evidence type="ECO:0000256" key="11">
    <source>
        <dbReference type="ARBA" id="ARBA00022723"/>
    </source>
</evidence>
<dbReference type="PRINTS" id="PR01736">
    <property type="entry name" value="PHPHTRNFRASE"/>
</dbReference>
<keyword evidence="6" id="KW-0813">Transport</keyword>
<keyword evidence="7" id="KW-0963">Cytoplasm</keyword>
<dbReference type="GO" id="GO:0046872">
    <property type="term" value="F:metal ion binding"/>
    <property type="evidence" value="ECO:0007669"/>
    <property type="project" value="UniProtKB-KW"/>
</dbReference>
<dbReference type="Gene3D" id="3.20.20.60">
    <property type="entry name" value="Phosphoenolpyruvate-binding domains"/>
    <property type="match status" value="1"/>
</dbReference>
<evidence type="ECO:0000256" key="9">
    <source>
        <dbReference type="ARBA" id="ARBA00022679"/>
    </source>
</evidence>
<dbReference type="InterPro" id="IPR006318">
    <property type="entry name" value="PTS_EI-like"/>
</dbReference>
<keyword evidence="10" id="KW-0598">Phosphotransferase system</keyword>
<evidence type="ECO:0000256" key="13">
    <source>
        <dbReference type="ARBA" id="ARBA00022842"/>
    </source>
</evidence>
<sequence length="766" mass="85682">MSNMQLDTLRRIVQEINTSVSLHESLEIMVNQVSEAMHVDVCSIYLLDERNQRFVLMATKGLNPNSVGTVSLHTSEGLVGLVGQREEIVNLDNAFKHERFAYFPETGEEIYNSFLGVPVMYRRKVMGVMVVQNKEPQDFSEAAESFLVTLCAQLSGVIAHAHAVGNIDVFRKPNSAPTYKTFQGISGSGGIAIGRAVILYPPADLAAVPDREADDISEELQLLDHAIASVRHEIQSLDDKMQDALMAEERALFSVFLRMLDENALPSEIKTEIRDGNWAQGAVRIVIDKHIALFAQMEDDYLRERVSDLKDLGRRILAYLQEADASHRELTDESILIGDEISTAALVELPVDKIAAIVTTEGAMNSHMVIVARALGIPTVVGVTELPVNALDDVEMIVDAHQGRVFINPPRRLRARYKEIQKEEEQIAKDLKQYETKDAITPDGVAVNLYVNTGLMIDVVRGVQRGAKGVGLYRSEIPFMLRERFPGEEEQRAIYRQQLSHFANKPVVMRTLDIGADKDLPYFSIEEENSALGWRGIRFTLDHPEIFSSQIRAMLKASIGLNNLHILLPMVTSVSEVEEALYLLDRDWHAVQEEEQVKITKPKIGIMVEVPSVLLQIDEFAPLVDFFSVGSNDLTQYLLAVDRNNPRVANVYSHAHPAVLRALTRLVQECHKYDKPVSICGEMAGDPLNAILLMAMGFNTLSMSSSNILRVRKAICHVPMPDAKELLEQALKMNNPLMVKSLLEYYFKTHGLDDLIKSTTRVVSYS</sequence>
<dbReference type="SUPFAM" id="SSF52009">
    <property type="entry name" value="Phosphohistidine domain"/>
    <property type="match status" value="1"/>
</dbReference>
<keyword evidence="9 16" id="KW-0808">Transferase</keyword>
<dbReference type="InterPro" id="IPR036637">
    <property type="entry name" value="Phosphohistidine_dom_sf"/>
</dbReference>
<dbReference type="EC" id="2.7.3.9" evidence="5"/>
<gene>
    <name evidence="16" type="primary">ptsP</name>
    <name evidence="15" type="ORF">ACFODO_01855</name>
    <name evidence="16" type="ORF">C9E89_002400</name>
</gene>
<keyword evidence="11" id="KW-0479">Metal-binding</keyword>
<dbReference type="InterPro" id="IPR040442">
    <property type="entry name" value="Pyrv_kinase-like_dom_sf"/>
</dbReference>
<dbReference type="InterPro" id="IPR000121">
    <property type="entry name" value="PEP_util_C"/>
</dbReference>
<feature type="domain" description="GAF" evidence="14">
    <location>
        <begin position="21"/>
        <end position="168"/>
    </location>
</feature>